<dbReference type="PANTHER" id="PTHR35529">
    <property type="entry name" value="MANGANESE EFFLUX PUMP MNTP-RELATED"/>
    <property type="match status" value="1"/>
</dbReference>
<proteinExistence type="inferred from homology"/>
<dbReference type="InterPro" id="IPR022929">
    <property type="entry name" value="Put_MntP"/>
</dbReference>
<feature type="transmembrane region" description="Helical" evidence="8">
    <location>
        <begin position="65"/>
        <end position="86"/>
    </location>
</feature>
<evidence type="ECO:0000256" key="4">
    <source>
        <dbReference type="ARBA" id="ARBA00022989"/>
    </source>
</evidence>
<keyword evidence="6 8" id="KW-0472">Membrane</keyword>
<keyword evidence="3 8" id="KW-0812">Transmembrane</keyword>
<dbReference type="AlphaFoldDB" id="A0A0W8E9H9"/>
<dbReference type="EMBL" id="LNQE01001821">
    <property type="protein sequence ID" value="KUG05291.1"/>
    <property type="molecule type" value="Genomic_DNA"/>
</dbReference>
<evidence type="ECO:0000313" key="9">
    <source>
        <dbReference type="EMBL" id="KUG05291.1"/>
    </source>
</evidence>
<name>A0A0W8E9H9_9ZZZZ</name>
<dbReference type="InterPro" id="IPR003810">
    <property type="entry name" value="Mntp/YtaF"/>
</dbReference>
<evidence type="ECO:0000256" key="5">
    <source>
        <dbReference type="ARBA" id="ARBA00023065"/>
    </source>
</evidence>
<feature type="transmembrane region" description="Helical" evidence="8">
    <location>
        <begin position="39"/>
        <end position="59"/>
    </location>
</feature>
<feature type="transmembrane region" description="Helical" evidence="8">
    <location>
        <begin position="145"/>
        <end position="164"/>
    </location>
</feature>
<keyword evidence="7" id="KW-0464">Manganese</keyword>
<gene>
    <name evidence="9" type="ORF">ASZ90_017272</name>
</gene>
<feature type="transmembrane region" description="Helical" evidence="8">
    <location>
        <begin position="6"/>
        <end position="27"/>
    </location>
</feature>
<organism evidence="9">
    <name type="scientific">hydrocarbon metagenome</name>
    <dbReference type="NCBI Taxonomy" id="938273"/>
    <lineage>
        <taxon>unclassified sequences</taxon>
        <taxon>metagenomes</taxon>
        <taxon>ecological metagenomes</taxon>
    </lineage>
</organism>
<evidence type="ECO:0008006" key="10">
    <source>
        <dbReference type="Google" id="ProtNLM"/>
    </source>
</evidence>
<dbReference type="GO" id="GO:0006811">
    <property type="term" value="P:monoatomic ion transport"/>
    <property type="evidence" value="ECO:0007669"/>
    <property type="project" value="UniProtKB-KW"/>
</dbReference>
<evidence type="ECO:0000256" key="7">
    <source>
        <dbReference type="ARBA" id="ARBA00023211"/>
    </source>
</evidence>
<comment type="caution">
    <text evidence="9">The sequence shown here is derived from an EMBL/GenBank/DDBJ whole genome shotgun (WGS) entry which is preliminary data.</text>
</comment>
<dbReference type="HAMAP" id="MF_01521">
    <property type="entry name" value="MntP_pump"/>
    <property type="match status" value="1"/>
</dbReference>
<protein>
    <recommendedName>
        <fullName evidence="10">Manganese efflux pump MntP</fullName>
    </recommendedName>
</protein>
<sequence length="195" mass="20617">MSGHLLTILLVAIVLGMDAFSLALVMGLRGTTRNYEYKFAAAVGMFHILMPLIGLSLGYTAGKLLGLWASWLGAAVLAYVGITFIMEGYREVKRHSAVFDQARQLVAAHGAGTEYGEKNILLLTASVSVDALATGFTLGTTQVPILHAVIIIGITAGVMTMIGFRSGKILGSLVGRYAQIAGGFVLIMLAVKILM</sequence>
<reference evidence="9" key="1">
    <citation type="journal article" date="2015" name="Proc. Natl. Acad. Sci. U.S.A.">
        <title>Networks of energetic and metabolic interactions define dynamics in microbial communities.</title>
        <authorList>
            <person name="Embree M."/>
            <person name="Liu J.K."/>
            <person name="Al-Bassam M.M."/>
            <person name="Zengler K."/>
        </authorList>
    </citation>
    <scope>NUCLEOTIDE SEQUENCE</scope>
</reference>
<evidence type="ECO:0000256" key="8">
    <source>
        <dbReference type="SAM" id="Phobius"/>
    </source>
</evidence>
<dbReference type="Pfam" id="PF02659">
    <property type="entry name" value="Mntp"/>
    <property type="match status" value="1"/>
</dbReference>
<keyword evidence="1" id="KW-0813">Transport</keyword>
<keyword evidence="2" id="KW-1003">Cell membrane</keyword>
<dbReference type="PANTHER" id="PTHR35529:SF1">
    <property type="entry name" value="MANGANESE EFFLUX PUMP MNTP-RELATED"/>
    <property type="match status" value="1"/>
</dbReference>
<evidence type="ECO:0000256" key="1">
    <source>
        <dbReference type="ARBA" id="ARBA00022448"/>
    </source>
</evidence>
<keyword evidence="4 8" id="KW-1133">Transmembrane helix</keyword>
<evidence type="ECO:0000256" key="2">
    <source>
        <dbReference type="ARBA" id="ARBA00022475"/>
    </source>
</evidence>
<evidence type="ECO:0000256" key="6">
    <source>
        <dbReference type="ARBA" id="ARBA00023136"/>
    </source>
</evidence>
<keyword evidence="5" id="KW-0406">Ion transport</keyword>
<accession>A0A0W8E9H9</accession>
<evidence type="ECO:0000256" key="3">
    <source>
        <dbReference type="ARBA" id="ARBA00022692"/>
    </source>
</evidence>
<feature type="transmembrane region" description="Helical" evidence="8">
    <location>
        <begin position="176"/>
        <end position="194"/>
    </location>
</feature>